<dbReference type="Proteomes" id="UP000887013">
    <property type="component" value="Unassembled WGS sequence"/>
</dbReference>
<name>A0A8X6P817_NEPPI</name>
<evidence type="ECO:0000313" key="2">
    <source>
        <dbReference type="Proteomes" id="UP000887013"/>
    </source>
</evidence>
<accession>A0A8X6P817</accession>
<protein>
    <submittedName>
        <fullName evidence="1">Uncharacterized protein</fullName>
    </submittedName>
</protein>
<keyword evidence="2" id="KW-1185">Reference proteome</keyword>
<proteinExistence type="predicted"/>
<reference evidence="1" key="1">
    <citation type="submission" date="2020-08" db="EMBL/GenBank/DDBJ databases">
        <title>Multicomponent nature underlies the extraordinary mechanical properties of spider dragline silk.</title>
        <authorList>
            <person name="Kono N."/>
            <person name="Nakamura H."/>
            <person name="Mori M."/>
            <person name="Yoshida Y."/>
            <person name="Ohtoshi R."/>
            <person name="Malay A.D."/>
            <person name="Moran D.A.P."/>
            <person name="Tomita M."/>
            <person name="Numata K."/>
            <person name="Arakawa K."/>
        </authorList>
    </citation>
    <scope>NUCLEOTIDE SEQUENCE</scope>
</reference>
<gene>
    <name evidence="1" type="ORF">NPIL_479681</name>
</gene>
<dbReference type="AlphaFoldDB" id="A0A8X6P817"/>
<comment type="caution">
    <text evidence="1">The sequence shown here is derived from an EMBL/GenBank/DDBJ whole genome shotgun (WGS) entry which is preliminary data.</text>
</comment>
<sequence length="111" mass="12880">MSSMVQKRKIDTELSIALQMKKITFNSWGCGSLRSLHQQLQNENSNKKWTIRVILHMISDESIANNKPSVTLRKPVFMPHDSARKDDMFEMMIDRSQRSKCRIPKCNALTV</sequence>
<evidence type="ECO:0000313" key="1">
    <source>
        <dbReference type="EMBL" id="GFT53208.1"/>
    </source>
</evidence>
<organism evidence="1 2">
    <name type="scientific">Nephila pilipes</name>
    <name type="common">Giant wood spider</name>
    <name type="synonym">Nephila maculata</name>
    <dbReference type="NCBI Taxonomy" id="299642"/>
    <lineage>
        <taxon>Eukaryota</taxon>
        <taxon>Metazoa</taxon>
        <taxon>Ecdysozoa</taxon>
        <taxon>Arthropoda</taxon>
        <taxon>Chelicerata</taxon>
        <taxon>Arachnida</taxon>
        <taxon>Araneae</taxon>
        <taxon>Araneomorphae</taxon>
        <taxon>Entelegynae</taxon>
        <taxon>Araneoidea</taxon>
        <taxon>Nephilidae</taxon>
        <taxon>Nephila</taxon>
    </lineage>
</organism>
<dbReference type="EMBL" id="BMAW01066062">
    <property type="protein sequence ID" value="GFT53208.1"/>
    <property type="molecule type" value="Genomic_DNA"/>
</dbReference>